<dbReference type="EMBL" id="AORV01000026">
    <property type="protein sequence ID" value="EMS72527.1"/>
    <property type="molecule type" value="Genomic_DNA"/>
</dbReference>
<evidence type="ECO:0000256" key="1">
    <source>
        <dbReference type="ARBA" id="ARBA00006754"/>
    </source>
</evidence>
<dbReference type="InterPro" id="IPR042070">
    <property type="entry name" value="PucR_C-HTH_sf"/>
</dbReference>
<feature type="domain" description="CdaR GGDEF-like" evidence="3">
    <location>
        <begin position="290"/>
        <end position="384"/>
    </location>
</feature>
<dbReference type="InterPro" id="IPR051448">
    <property type="entry name" value="CdaR-like_regulators"/>
</dbReference>
<dbReference type="Gene3D" id="1.10.10.2840">
    <property type="entry name" value="PucR C-terminal helix-turn-helix domain"/>
    <property type="match status" value="1"/>
</dbReference>
<dbReference type="Pfam" id="PF13556">
    <property type="entry name" value="HTH_30"/>
    <property type="match status" value="1"/>
</dbReference>
<name>S0FKW6_RUMCE</name>
<comment type="caution">
    <text evidence="4">The sequence shown here is derived from an EMBL/GenBank/DDBJ whole genome shotgun (WGS) entry which is preliminary data.</text>
</comment>
<feature type="domain" description="PucR C-terminal helix-turn-helix" evidence="2">
    <location>
        <begin position="437"/>
        <end position="494"/>
    </location>
</feature>
<sequence>MTFDTLIEKLSIEHNIELLSCKDTTDLQDVSFIDCRHQPGQIETLYFGYDKQLENLYSLPHNCILSKMNESLLEKGKNMALVPEEDLIGVFNDAKMLIKANSGRGIFEELTAVAEKTRSIEAVIDAASIRLENALIFCDRNFKIIASSTTYPVTDSVWLDNTKHGYCSYEFINGVRELKPVKNASLTTASIDVTCSLSPYRKLSSKVFHNQTQVGFILMLEGEKQISPLHSDMLSVISHVISYVIAFYLPNLFEDKSPYHEVLFDMLIGAPSKEISPRLKELSFPAEMLVLFIRSTRYLGSAYLKDTISKLLTESIPGTHMTYIDKGIAAVIPCNDDPQKADGLDGIIRDLSKSRHLRIGISNPFRNIEYFSSYYMQAHSALELGQKLNSGQLVCHYCNYQIFDLFSETKHPEALGRFCHPALTVLRQNDQENNSELYKTLCVFIENSCSIKLTAESLFIHRNSFAYRLNRIVELCHLDFADTNTLFLLRLSFLIDRYNGLNTFTEWE</sequence>
<dbReference type="PATRIC" id="fig|1195236.3.peg.1629"/>
<evidence type="ECO:0008006" key="6">
    <source>
        <dbReference type="Google" id="ProtNLM"/>
    </source>
</evidence>
<comment type="similarity">
    <text evidence="1">Belongs to the CdaR family.</text>
</comment>
<dbReference type="RefSeq" id="WP_004624752.1">
    <property type="nucleotide sequence ID" value="NZ_AORV01000026.1"/>
</dbReference>
<dbReference type="InterPro" id="IPR041522">
    <property type="entry name" value="CdaR_GGDEF"/>
</dbReference>
<evidence type="ECO:0000313" key="5">
    <source>
        <dbReference type="Proteomes" id="UP000014155"/>
    </source>
</evidence>
<organism evidence="4 5">
    <name type="scientific">Ruminiclostridium cellobioparum subsp. termitidis CT1112</name>
    <dbReference type="NCBI Taxonomy" id="1195236"/>
    <lineage>
        <taxon>Bacteria</taxon>
        <taxon>Bacillati</taxon>
        <taxon>Bacillota</taxon>
        <taxon>Clostridia</taxon>
        <taxon>Eubacteriales</taxon>
        <taxon>Oscillospiraceae</taxon>
        <taxon>Ruminiclostridium</taxon>
    </lineage>
</organism>
<gene>
    <name evidence="4" type="ORF">CTER_1312</name>
</gene>
<dbReference type="InterPro" id="IPR025736">
    <property type="entry name" value="PucR_C-HTH_dom"/>
</dbReference>
<evidence type="ECO:0000259" key="2">
    <source>
        <dbReference type="Pfam" id="PF13556"/>
    </source>
</evidence>
<dbReference type="eggNOG" id="COG2508">
    <property type="taxonomic scope" value="Bacteria"/>
</dbReference>
<protein>
    <recommendedName>
        <fullName evidence="6">Sugar diacid utilization regulator</fullName>
    </recommendedName>
</protein>
<dbReference type="STRING" id="1195236.CTER_1312"/>
<keyword evidence="5" id="KW-1185">Reference proteome</keyword>
<proteinExistence type="inferred from homology"/>
<dbReference type="Proteomes" id="UP000014155">
    <property type="component" value="Unassembled WGS sequence"/>
</dbReference>
<reference evidence="4 5" key="1">
    <citation type="journal article" date="2013" name="Genome Announc.">
        <title>Draft Genome Sequence of the Cellulolytic, Mesophilic, Anaerobic Bacterium Clostridium termitidis Strain CT1112 (DSM 5398).</title>
        <authorList>
            <person name="Lal S."/>
            <person name="Ramachandran U."/>
            <person name="Zhang X."/>
            <person name="Munir R."/>
            <person name="Sparling R."/>
            <person name="Levin D.B."/>
        </authorList>
    </citation>
    <scope>NUCLEOTIDE SEQUENCE [LARGE SCALE GENOMIC DNA]</scope>
    <source>
        <strain evidence="4 5">CT1112</strain>
    </source>
</reference>
<evidence type="ECO:0000259" key="3">
    <source>
        <dbReference type="Pfam" id="PF17853"/>
    </source>
</evidence>
<accession>S0FKW6</accession>
<dbReference type="Pfam" id="PF17853">
    <property type="entry name" value="GGDEF_2"/>
    <property type="match status" value="1"/>
</dbReference>
<evidence type="ECO:0000313" key="4">
    <source>
        <dbReference type="EMBL" id="EMS72527.1"/>
    </source>
</evidence>
<dbReference type="AlphaFoldDB" id="S0FKW6"/>
<dbReference type="PANTHER" id="PTHR33744">
    <property type="entry name" value="CARBOHYDRATE DIACID REGULATOR"/>
    <property type="match status" value="1"/>
</dbReference>